<evidence type="ECO:0000313" key="2">
    <source>
        <dbReference type="EMBL" id="KAK9189180.1"/>
    </source>
</evidence>
<dbReference type="EMBL" id="JBCGBO010000007">
    <property type="protein sequence ID" value="KAK9189180.1"/>
    <property type="molecule type" value="Genomic_DNA"/>
</dbReference>
<dbReference type="Pfam" id="PF25043">
    <property type="entry name" value="DUF7788"/>
    <property type="match status" value="1"/>
</dbReference>
<feature type="domain" description="DUF7788" evidence="1">
    <location>
        <begin position="43"/>
        <end position="91"/>
    </location>
</feature>
<dbReference type="InterPro" id="IPR011205">
    <property type="entry name" value="UCP015417_vWA"/>
</dbReference>
<dbReference type="PANTHER" id="PTHR31373:SF17">
    <property type="entry name" value="OS06G0652100 PROTEIN"/>
    <property type="match status" value="1"/>
</dbReference>
<dbReference type="InterPro" id="IPR056690">
    <property type="entry name" value="DUF7788"/>
</dbReference>
<protein>
    <recommendedName>
        <fullName evidence="1">DUF7788 domain-containing protein</fullName>
    </recommendedName>
</protein>
<keyword evidence="3" id="KW-1185">Reference proteome</keyword>
<dbReference type="Proteomes" id="UP001428341">
    <property type="component" value="Unassembled WGS sequence"/>
</dbReference>
<proteinExistence type="predicted"/>
<dbReference type="PANTHER" id="PTHR31373">
    <property type="entry name" value="OS06G0652100 PROTEIN"/>
    <property type="match status" value="1"/>
</dbReference>
<dbReference type="AlphaFoldDB" id="A0AAP0LXI1"/>
<gene>
    <name evidence="2" type="ORF">WN944_020586</name>
</gene>
<accession>A0AAP0LXI1</accession>
<organism evidence="2 3">
    <name type="scientific">Citrus x changshan-huyou</name>
    <dbReference type="NCBI Taxonomy" id="2935761"/>
    <lineage>
        <taxon>Eukaryota</taxon>
        <taxon>Viridiplantae</taxon>
        <taxon>Streptophyta</taxon>
        <taxon>Embryophyta</taxon>
        <taxon>Tracheophyta</taxon>
        <taxon>Spermatophyta</taxon>
        <taxon>Magnoliopsida</taxon>
        <taxon>eudicotyledons</taxon>
        <taxon>Gunneridae</taxon>
        <taxon>Pentapetalae</taxon>
        <taxon>rosids</taxon>
        <taxon>malvids</taxon>
        <taxon>Sapindales</taxon>
        <taxon>Rutaceae</taxon>
        <taxon>Aurantioideae</taxon>
        <taxon>Citrus</taxon>
    </lineage>
</organism>
<sequence>MSQGSLRNIWKMRKLERQNLPLGKLRNCLAVCDVSDKRKGHQMEVSVGMDTDFQGVFDIILRVAVKGNLEPEQMIKRLLAFTDMEFDDALGKQIFRKS</sequence>
<reference evidence="2 3" key="1">
    <citation type="submission" date="2024-05" db="EMBL/GenBank/DDBJ databases">
        <title>Haplotype-resolved chromosome-level genome assembly of Huyou (Citrus changshanensis).</title>
        <authorList>
            <person name="Miao C."/>
            <person name="Chen W."/>
            <person name="Wu Y."/>
            <person name="Wang L."/>
            <person name="Zhao S."/>
            <person name="Grierson D."/>
            <person name="Xu C."/>
            <person name="Chen K."/>
        </authorList>
    </citation>
    <scope>NUCLEOTIDE SEQUENCE [LARGE SCALE GENOMIC DNA]</scope>
    <source>
        <strain evidence="2">01-14</strain>
        <tissue evidence="2">Leaf</tissue>
    </source>
</reference>
<name>A0AAP0LXI1_9ROSI</name>
<evidence type="ECO:0000259" key="1">
    <source>
        <dbReference type="Pfam" id="PF25043"/>
    </source>
</evidence>
<evidence type="ECO:0000313" key="3">
    <source>
        <dbReference type="Proteomes" id="UP001428341"/>
    </source>
</evidence>
<comment type="caution">
    <text evidence="2">The sequence shown here is derived from an EMBL/GenBank/DDBJ whole genome shotgun (WGS) entry which is preliminary data.</text>
</comment>